<proteinExistence type="predicted"/>
<dbReference type="InterPro" id="IPR029058">
    <property type="entry name" value="AB_hydrolase_fold"/>
</dbReference>
<dbReference type="PANTHER" id="PTHR43689">
    <property type="entry name" value="HYDROLASE"/>
    <property type="match status" value="1"/>
</dbReference>
<reference evidence="2 3" key="1">
    <citation type="submission" date="2023-05" db="EMBL/GenBank/DDBJ databases">
        <title>Marinobacter albus sp. nov., a marine bacterium isolated from sand in a coastal intertidal zone of huludao.</title>
        <authorList>
            <person name="Deng T."/>
        </authorList>
    </citation>
    <scope>NUCLEOTIDE SEQUENCE [LARGE SCALE GENOMIC DNA]</scope>
    <source>
        <strain evidence="2 3">M216</strain>
    </source>
</reference>
<evidence type="ECO:0000313" key="2">
    <source>
        <dbReference type="EMBL" id="MDK9557018.1"/>
    </source>
</evidence>
<dbReference type="InterPro" id="IPR000073">
    <property type="entry name" value="AB_hydrolase_1"/>
</dbReference>
<keyword evidence="3" id="KW-1185">Reference proteome</keyword>
<dbReference type="RefSeq" id="WP_285367477.1">
    <property type="nucleotide sequence ID" value="NZ_JASSQD010000001.1"/>
</dbReference>
<sequence>MTAQFTTNTDAAKRLPEAPLAHRNGRVAAVGTALQWLHRVAPRTAGNIVENLFFSPQRLPLPIRYEYLLDEASSYTQLQYGAHTIPVFSWGHGPVVMMVHGWSGGGIQFGAFVKPLVKAGFRVVVFDAPAHGRAQGSQTNLYEMADVVFKVAASVGPVEAIIAHSIGSLAAARAVVDGVRAKHLIMLAPPRDLASVVAGFGATLGLSEALVSEQRRRMEQRFGPDVWRQFSFDDLAPELAPRGLVVIDRDDQSVPASHSDRVHLKWPGSEKLQTEGLGHYKLLWHPSVVERIYQRLATAG</sequence>
<dbReference type="EMBL" id="JASSQD010000001">
    <property type="protein sequence ID" value="MDK9557018.1"/>
    <property type="molecule type" value="Genomic_DNA"/>
</dbReference>
<dbReference type="Proteomes" id="UP001223547">
    <property type="component" value="Unassembled WGS sequence"/>
</dbReference>
<dbReference type="GO" id="GO:0016787">
    <property type="term" value="F:hydrolase activity"/>
    <property type="evidence" value="ECO:0007669"/>
    <property type="project" value="UniProtKB-KW"/>
</dbReference>
<organism evidence="2 3">
    <name type="scientific">Marinobacter albus</name>
    <dbReference type="NCBI Taxonomy" id="3030833"/>
    <lineage>
        <taxon>Bacteria</taxon>
        <taxon>Pseudomonadati</taxon>
        <taxon>Pseudomonadota</taxon>
        <taxon>Gammaproteobacteria</taxon>
        <taxon>Pseudomonadales</taxon>
        <taxon>Marinobacteraceae</taxon>
        <taxon>Marinobacter</taxon>
    </lineage>
</organism>
<dbReference type="SUPFAM" id="SSF53474">
    <property type="entry name" value="alpha/beta-Hydrolases"/>
    <property type="match status" value="1"/>
</dbReference>
<protein>
    <submittedName>
        <fullName evidence="2">Alpha/beta hydrolase</fullName>
    </submittedName>
</protein>
<dbReference type="Gene3D" id="3.40.50.1820">
    <property type="entry name" value="alpha/beta hydrolase"/>
    <property type="match status" value="1"/>
</dbReference>
<gene>
    <name evidence="2" type="ORF">QQF73_05215</name>
</gene>
<evidence type="ECO:0000313" key="3">
    <source>
        <dbReference type="Proteomes" id="UP001223547"/>
    </source>
</evidence>
<dbReference type="PANTHER" id="PTHR43689:SF8">
    <property type="entry name" value="ALPHA_BETA-HYDROLASES SUPERFAMILY PROTEIN"/>
    <property type="match status" value="1"/>
</dbReference>
<comment type="caution">
    <text evidence="2">The sequence shown here is derived from an EMBL/GenBank/DDBJ whole genome shotgun (WGS) entry which is preliminary data.</text>
</comment>
<keyword evidence="2" id="KW-0378">Hydrolase</keyword>
<evidence type="ECO:0000259" key="1">
    <source>
        <dbReference type="Pfam" id="PF12697"/>
    </source>
</evidence>
<accession>A0ABT7H9H7</accession>
<dbReference type="Pfam" id="PF12697">
    <property type="entry name" value="Abhydrolase_6"/>
    <property type="match status" value="1"/>
</dbReference>
<feature type="domain" description="AB hydrolase-1" evidence="1">
    <location>
        <begin position="97"/>
        <end position="238"/>
    </location>
</feature>
<name>A0ABT7H9H7_9GAMM</name>